<reference evidence="1 2" key="1">
    <citation type="submission" date="2024-02" db="EMBL/GenBank/DDBJ databases">
        <title>de novo genome assembly of Solanum bulbocastanum strain 11H21.</title>
        <authorList>
            <person name="Hosaka A.J."/>
        </authorList>
    </citation>
    <scope>NUCLEOTIDE SEQUENCE [LARGE SCALE GENOMIC DNA]</scope>
    <source>
        <tissue evidence="1">Young leaves</tissue>
    </source>
</reference>
<organism evidence="1 2">
    <name type="scientific">Solanum bulbocastanum</name>
    <name type="common">Wild potato</name>
    <dbReference type="NCBI Taxonomy" id="147425"/>
    <lineage>
        <taxon>Eukaryota</taxon>
        <taxon>Viridiplantae</taxon>
        <taxon>Streptophyta</taxon>
        <taxon>Embryophyta</taxon>
        <taxon>Tracheophyta</taxon>
        <taxon>Spermatophyta</taxon>
        <taxon>Magnoliopsida</taxon>
        <taxon>eudicotyledons</taxon>
        <taxon>Gunneridae</taxon>
        <taxon>Pentapetalae</taxon>
        <taxon>asterids</taxon>
        <taxon>lamiids</taxon>
        <taxon>Solanales</taxon>
        <taxon>Solanaceae</taxon>
        <taxon>Solanoideae</taxon>
        <taxon>Solaneae</taxon>
        <taxon>Solanum</taxon>
    </lineage>
</organism>
<name>A0AAN8YDV7_SOLBU</name>
<dbReference type="Proteomes" id="UP001371456">
    <property type="component" value="Unassembled WGS sequence"/>
</dbReference>
<keyword evidence="2" id="KW-1185">Reference proteome</keyword>
<proteinExistence type="predicted"/>
<accession>A0AAN8YDV7</accession>
<evidence type="ECO:0000313" key="1">
    <source>
        <dbReference type="EMBL" id="KAK6789400.1"/>
    </source>
</evidence>
<dbReference type="EMBL" id="JBANQN010000005">
    <property type="protein sequence ID" value="KAK6789400.1"/>
    <property type="molecule type" value="Genomic_DNA"/>
</dbReference>
<evidence type="ECO:0000313" key="2">
    <source>
        <dbReference type="Proteomes" id="UP001371456"/>
    </source>
</evidence>
<protein>
    <submittedName>
        <fullName evidence="1">Uncharacterized protein</fullName>
    </submittedName>
</protein>
<comment type="caution">
    <text evidence="1">The sequence shown here is derived from an EMBL/GenBank/DDBJ whole genome shotgun (WGS) entry which is preliminary data.</text>
</comment>
<gene>
    <name evidence="1" type="ORF">RDI58_013199</name>
</gene>
<sequence length="88" mass="10480">MTKFCQHSTNSMFSYKVEFQVSLFIFVHLKMFLQFPAFHLQASPSTAFSSSIFSKYCYNFEFNAEKKEEKKSYPYQLALELFHIHDVL</sequence>
<dbReference type="AlphaFoldDB" id="A0AAN8YDV7"/>